<comment type="subcellular location">
    <subcellularLocation>
        <location evidence="1 11">Cell outer membrane</location>
        <topology evidence="1 11">Multi-pass membrane protein</topology>
    </subcellularLocation>
</comment>
<evidence type="ECO:0000256" key="8">
    <source>
        <dbReference type="ARBA" id="ARBA00023077"/>
    </source>
</evidence>
<dbReference type="EMBL" id="PXYI01000004">
    <property type="protein sequence ID" value="PSJ39384.1"/>
    <property type="molecule type" value="Genomic_DNA"/>
</dbReference>
<evidence type="ECO:0000313" key="17">
    <source>
        <dbReference type="Proteomes" id="UP000241167"/>
    </source>
</evidence>
<evidence type="ECO:0000256" key="13">
    <source>
        <dbReference type="SAM" id="SignalP"/>
    </source>
</evidence>
<dbReference type="Pfam" id="PF07715">
    <property type="entry name" value="Plug"/>
    <property type="match status" value="1"/>
</dbReference>
<evidence type="ECO:0000256" key="5">
    <source>
        <dbReference type="ARBA" id="ARBA00022692"/>
    </source>
</evidence>
<feature type="signal peptide" evidence="13">
    <location>
        <begin position="1"/>
        <end position="23"/>
    </location>
</feature>
<dbReference type="Gene3D" id="2.40.170.20">
    <property type="entry name" value="TonB-dependent receptor, beta-barrel domain"/>
    <property type="match status" value="1"/>
</dbReference>
<dbReference type="AlphaFoldDB" id="A0A2P7QN40"/>
<evidence type="ECO:0000256" key="9">
    <source>
        <dbReference type="ARBA" id="ARBA00023136"/>
    </source>
</evidence>
<proteinExistence type="inferred from homology"/>
<evidence type="ECO:0000256" key="3">
    <source>
        <dbReference type="ARBA" id="ARBA00022452"/>
    </source>
</evidence>
<evidence type="ECO:0000256" key="11">
    <source>
        <dbReference type="PROSITE-ProRule" id="PRU01360"/>
    </source>
</evidence>
<evidence type="ECO:0000256" key="12">
    <source>
        <dbReference type="RuleBase" id="RU003357"/>
    </source>
</evidence>
<keyword evidence="8 12" id="KW-0798">TonB box</keyword>
<evidence type="ECO:0000256" key="1">
    <source>
        <dbReference type="ARBA" id="ARBA00004571"/>
    </source>
</evidence>
<dbReference type="SUPFAM" id="SSF56935">
    <property type="entry name" value="Porins"/>
    <property type="match status" value="1"/>
</dbReference>
<keyword evidence="2 11" id="KW-0813">Transport</keyword>
<dbReference type="InterPro" id="IPR039426">
    <property type="entry name" value="TonB-dep_rcpt-like"/>
</dbReference>
<evidence type="ECO:0000259" key="15">
    <source>
        <dbReference type="Pfam" id="PF07715"/>
    </source>
</evidence>
<keyword evidence="5 11" id="KW-0812">Transmembrane</keyword>
<evidence type="ECO:0000256" key="10">
    <source>
        <dbReference type="ARBA" id="ARBA00023237"/>
    </source>
</evidence>
<dbReference type="InterPro" id="IPR036942">
    <property type="entry name" value="Beta-barrel_TonB_sf"/>
</dbReference>
<dbReference type="OrthoDB" id="9760620at2"/>
<keyword evidence="3 11" id="KW-1134">Transmembrane beta strand</keyword>
<keyword evidence="9 11" id="KW-0472">Membrane</keyword>
<evidence type="ECO:0000313" key="16">
    <source>
        <dbReference type="EMBL" id="PSJ39384.1"/>
    </source>
</evidence>
<feature type="chain" id="PRO_5015145180" evidence="13">
    <location>
        <begin position="24"/>
        <end position="660"/>
    </location>
</feature>
<gene>
    <name evidence="16" type="ORF">C7I55_12230</name>
</gene>
<evidence type="ECO:0000259" key="14">
    <source>
        <dbReference type="Pfam" id="PF00593"/>
    </source>
</evidence>
<keyword evidence="10 11" id="KW-0998">Cell outer membrane</keyword>
<evidence type="ECO:0000256" key="4">
    <source>
        <dbReference type="ARBA" id="ARBA00022496"/>
    </source>
</evidence>
<comment type="similarity">
    <text evidence="11 12">Belongs to the TonB-dependent receptor family.</text>
</comment>
<evidence type="ECO:0000256" key="2">
    <source>
        <dbReference type="ARBA" id="ARBA00022448"/>
    </source>
</evidence>
<dbReference type="PROSITE" id="PS52016">
    <property type="entry name" value="TONB_DEPENDENT_REC_3"/>
    <property type="match status" value="1"/>
</dbReference>
<dbReference type="RefSeq" id="WP_106513285.1">
    <property type="nucleotide sequence ID" value="NZ_PXYI01000004.1"/>
</dbReference>
<dbReference type="Pfam" id="PF00593">
    <property type="entry name" value="TonB_dep_Rec_b-barrel"/>
    <property type="match status" value="1"/>
</dbReference>
<dbReference type="GO" id="GO:0006826">
    <property type="term" value="P:iron ion transport"/>
    <property type="evidence" value="ECO:0007669"/>
    <property type="project" value="UniProtKB-KW"/>
</dbReference>
<dbReference type="InterPro" id="IPR000531">
    <property type="entry name" value="Beta-barrel_TonB"/>
</dbReference>
<feature type="domain" description="TonB-dependent receptor plug" evidence="15">
    <location>
        <begin position="51"/>
        <end position="156"/>
    </location>
</feature>
<keyword evidence="7" id="KW-0406">Ion transport</keyword>
<comment type="caution">
    <text evidence="16">The sequence shown here is derived from an EMBL/GenBank/DDBJ whole genome shotgun (WGS) entry which is preliminary data.</text>
</comment>
<sequence>MLFTPQAGVTLAALAVAAVPAAAETRPAETDAIIVTAERLGAAEQQVSARPGGADLVRREDFQDRLAVSLRDALAFSPGVYAQPRFGQEIRLSIRGSGLSRGFHMRGLTLLQDGIPINLADDNGDFQELDPLVLEHIEVYRGANGLRFGGSTLGGAVNGVTPTGRSAPGVAARIDGGSFATLRGLVSAAFADAAGDAWIGVTGDRSDGDREHARRRSLRAHANAGLRPAPGIEIRFYVSGQTIDQDLPGALPLDVARQRPRTGNDAGDQARDIDSLRLQNRTTLDFGSLRSEVGLFLNAKQLHHPIYQVVDQQSTDYGAYARAGFTRGPVDLTLGVTARFGATDSRRYVNVGGRRGALTFDAEQSARTIDVYGEGRYRLGRFSLIAGAIYTDGERRQDQLFPIPVQGRAAFEQVSPRFGVLWAPRADLQVYANYSRSHELPGFIELAQVASFVPLAEQHAWTAEFGARGKLGIASFDLSLYRARLDGELLQFAIGPDIPASTFNAGDTLHQGIEAGLELALAPWARLRQVYQFNDFRFRNDPQFGDNRLPVIPRHAYRADLRLGSDRLSVTPGFEWVPEGARADYANSLKLGGYALVGATAEARIRPGLSLFVEGRNLANRRAVGDISAAVDYRTLTPMQRAIFYPVERRALYGGLRSIF</sequence>
<dbReference type="GO" id="GO:0009279">
    <property type="term" value="C:cell outer membrane"/>
    <property type="evidence" value="ECO:0007669"/>
    <property type="project" value="UniProtKB-SubCell"/>
</dbReference>
<keyword evidence="6" id="KW-0408">Iron</keyword>
<organism evidence="16 17">
    <name type="scientific">Allosphingosinicella deserti</name>
    <dbReference type="NCBI Taxonomy" id="2116704"/>
    <lineage>
        <taxon>Bacteria</taxon>
        <taxon>Pseudomonadati</taxon>
        <taxon>Pseudomonadota</taxon>
        <taxon>Alphaproteobacteria</taxon>
        <taxon>Sphingomonadales</taxon>
        <taxon>Sphingomonadaceae</taxon>
        <taxon>Allosphingosinicella</taxon>
    </lineage>
</organism>
<evidence type="ECO:0000256" key="6">
    <source>
        <dbReference type="ARBA" id="ARBA00023004"/>
    </source>
</evidence>
<dbReference type="Proteomes" id="UP000241167">
    <property type="component" value="Unassembled WGS sequence"/>
</dbReference>
<dbReference type="InterPro" id="IPR037066">
    <property type="entry name" value="Plug_dom_sf"/>
</dbReference>
<dbReference type="InterPro" id="IPR012910">
    <property type="entry name" value="Plug_dom"/>
</dbReference>
<evidence type="ECO:0000256" key="7">
    <source>
        <dbReference type="ARBA" id="ARBA00023065"/>
    </source>
</evidence>
<keyword evidence="13" id="KW-0732">Signal</keyword>
<feature type="domain" description="TonB-dependent receptor-like beta-barrel" evidence="14">
    <location>
        <begin position="243"/>
        <end position="618"/>
    </location>
</feature>
<accession>A0A2P7QN40</accession>
<protein>
    <submittedName>
        <fullName evidence="16">Ligand-gated channel protein</fullName>
    </submittedName>
</protein>
<name>A0A2P7QN40_9SPHN</name>
<reference evidence="16 17" key="1">
    <citation type="submission" date="2018-03" db="EMBL/GenBank/DDBJ databases">
        <title>The draft genome of Sphingosinicella sp. GL-C-18.</title>
        <authorList>
            <person name="Liu L."/>
            <person name="Li L."/>
            <person name="Liang L."/>
            <person name="Zhang X."/>
            <person name="Wang T."/>
        </authorList>
    </citation>
    <scope>NUCLEOTIDE SEQUENCE [LARGE SCALE GENOMIC DNA]</scope>
    <source>
        <strain evidence="16 17">GL-C-18</strain>
    </source>
</reference>
<dbReference type="PANTHER" id="PTHR32552:SF81">
    <property type="entry name" value="TONB-DEPENDENT OUTER MEMBRANE RECEPTOR"/>
    <property type="match status" value="1"/>
</dbReference>
<dbReference type="PANTHER" id="PTHR32552">
    <property type="entry name" value="FERRICHROME IRON RECEPTOR-RELATED"/>
    <property type="match status" value="1"/>
</dbReference>
<dbReference type="Gene3D" id="2.170.130.10">
    <property type="entry name" value="TonB-dependent receptor, plug domain"/>
    <property type="match status" value="1"/>
</dbReference>
<keyword evidence="17" id="KW-1185">Reference proteome</keyword>
<keyword evidence="4" id="KW-0410">Iron transport</keyword>